<organism evidence="1 2">
    <name type="scientific">Ancylostoma duodenale</name>
    <dbReference type="NCBI Taxonomy" id="51022"/>
    <lineage>
        <taxon>Eukaryota</taxon>
        <taxon>Metazoa</taxon>
        <taxon>Ecdysozoa</taxon>
        <taxon>Nematoda</taxon>
        <taxon>Chromadorea</taxon>
        <taxon>Rhabditida</taxon>
        <taxon>Rhabditina</taxon>
        <taxon>Rhabditomorpha</taxon>
        <taxon>Strongyloidea</taxon>
        <taxon>Ancylostomatidae</taxon>
        <taxon>Ancylostomatinae</taxon>
        <taxon>Ancylostoma</taxon>
    </lineage>
</organism>
<protein>
    <submittedName>
        <fullName evidence="1">Uncharacterized protein</fullName>
    </submittedName>
</protein>
<reference evidence="1 2" key="1">
    <citation type="submission" date="2013-12" db="EMBL/GenBank/DDBJ databases">
        <title>Draft genome of the parsitic nematode Ancylostoma duodenale.</title>
        <authorList>
            <person name="Mitreva M."/>
        </authorList>
    </citation>
    <scope>NUCLEOTIDE SEQUENCE [LARGE SCALE GENOMIC DNA]</scope>
    <source>
        <strain evidence="1 2">Zhejiang</strain>
    </source>
</reference>
<dbReference type="Proteomes" id="UP000054047">
    <property type="component" value="Unassembled WGS sequence"/>
</dbReference>
<evidence type="ECO:0000313" key="1">
    <source>
        <dbReference type="EMBL" id="KIH57860.1"/>
    </source>
</evidence>
<dbReference type="AlphaFoldDB" id="A0A0C2GA85"/>
<dbReference type="EMBL" id="KN733853">
    <property type="protein sequence ID" value="KIH57860.1"/>
    <property type="molecule type" value="Genomic_DNA"/>
</dbReference>
<gene>
    <name evidence="1" type="ORF">ANCDUO_11947</name>
</gene>
<sequence>MEVLLGDTRKGKLRESKPSRFADALVATAVNYRLNAVSTTRTRFVPDNLLDSEDNPTIQTFLKQAEKSFIVLGDMFYDTEFAEKVLTWLKR</sequence>
<accession>A0A0C2GA85</accession>
<proteinExistence type="predicted"/>
<dbReference type="OrthoDB" id="194386at2759"/>
<evidence type="ECO:0000313" key="2">
    <source>
        <dbReference type="Proteomes" id="UP000054047"/>
    </source>
</evidence>
<name>A0A0C2GA85_9BILA</name>
<keyword evidence="2" id="KW-1185">Reference proteome</keyword>